<sequence>MGAVILPLMGIYLLLLIVGTAYGWRWAKRRGYSTVKRAFCALGGFLIVYLPLMWDWIPTELAHRYYCKKEAGLWIYKTLDQWKAENPGVYETLVYNKDRPFKVYYDDETGSKSVYFFNERINYSSERKRVFSFLIVKKKIFEIIDSKNNEVLVRYIDFSYNGGSPAIGTGYKIWMSGLNCSNGLVLQNQFFDILNMFEGAKK</sequence>
<dbReference type="EMBL" id="JBEUWX010000002">
    <property type="protein sequence ID" value="MFA9949364.1"/>
    <property type="molecule type" value="Genomic_DNA"/>
</dbReference>
<dbReference type="Proteomes" id="UP001574673">
    <property type="component" value="Unassembled WGS sequence"/>
</dbReference>
<protein>
    <submittedName>
        <fullName evidence="2">Uncharacterized protein</fullName>
    </submittedName>
</protein>
<name>A0ABV4UEP2_9RHOO</name>
<reference evidence="3" key="1">
    <citation type="submission" date="2024-06" db="EMBL/GenBank/DDBJ databases">
        <title>Radixoralia hellwigii gen. nov., sp nov., isolated from a root canal in the human oral cavity.</title>
        <authorList>
            <person name="Bartsch S."/>
            <person name="Wittmer A."/>
            <person name="Schulz A.-K."/>
            <person name="Neumann-Schaal M."/>
            <person name="Wolf J."/>
            <person name="Gronow S."/>
            <person name="Tennert C."/>
            <person name="Haecker G."/>
            <person name="Cieplik F."/>
            <person name="Al-Ahmad A."/>
        </authorList>
    </citation>
    <scope>NUCLEOTIDE SEQUENCE [LARGE SCALE GENOMIC DNA]</scope>
    <source>
        <strain evidence="3">Wk13</strain>
    </source>
</reference>
<keyword evidence="1" id="KW-1133">Transmembrane helix</keyword>
<comment type="caution">
    <text evidence="2">The sequence shown here is derived from an EMBL/GenBank/DDBJ whole genome shotgun (WGS) entry which is preliminary data.</text>
</comment>
<proteinExistence type="predicted"/>
<feature type="transmembrane region" description="Helical" evidence="1">
    <location>
        <begin position="6"/>
        <end position="26"/>
    </location>
</feature>
<evidence type="ECO:0000313" key="2">
    <source>
        <dbReference type="EMBL" id="MFA9949364.1"/>
    </source>
</evidence>
<keyword evidence="1" id="KW-0812">Transmembrane</keyword>
<keyword evidence="1" id="KW-0472">Membrane</keyword>
<organism evidence="2 3">
    <name type="scientific">Dentiradicibacter hellwigii</name>
    <dbReference type="NCBI Taxonomy" id="3149053"/>
    <lineage>
        <taxon>Bacteria</taxon>
        <taxon>Pseudomonadati</taxon>
        <taxon>Pseudomonadota</taxon>
        <taxon>Betaproteobacteria</taxon>
        <taxon>Rhodocyclales</taxon>
        <taxon>Rhodocyclaceae</taxon>
        <taxon>Dentiradicibacter</taxon>
    </lineage>
</organism>
<evidence type="ECO:0000256" key="1">
    <source>
        <dbReference type="SAM" id="Phobius"/>
    </source>
</evidence>
<keyword evidence="3" id="KW-1185">Reference proteome</keyword>
<accession>A0ABV4UEP2</accession>
<evidence type="ECO:0000313" key="3">
    <source>
        <dbReference type="Proteomes" id="UP001574673"/>
    </source>
</evidence>
<gene>
    <name evidence="2" type="ORF">ABCS64_03315</name>
</gene>
<dbReference type="RefSeq" id="WP_418890501.1">
    <property type="nucleotide sequence ID" value="NZ_JBEUWX010000002.1"/>
</dbReference>
<feature type="transmembrane region" description="Helical" evidence="1">
    <location>
        <begin position="38"/>
        <end position="57"/>
    </location>
</feature>